<protein>
    <submittedName>
        <fullName evidence="1">Uncharacterized protein</fullName>
    </submittedName>
</protein>
<proteinExistence type="predicted"/>
<accession>A0A3D9I759</accession>
<evidence type="ECO:0000313" key="1">
    <source>
        <dbReference type="EMBL" id="RED57510.1"/>
    </source>
</evidence>
<sequence>MKQSSGGAYTFFFYQSFEATLEMQGIPFHRFNFDETRKEALCTTLRKRIEMLSEIVQSFTTTGWSDDRKSDVSINVAYSGGEKADNDN</sequence>
<comment type="caution">
    <text evidence="1">The sequence shown here is derived from an EMBL/GenBank/DDBJ whole genome shotgun (WGS) entry which is preliminary data.</text>
</comment>
<dbReference type="Proteomes" id="UP000256977">
    <property type="component" value="Unassembled WGS sequence"/>
</dbReference>
<keyword evidence="2" id="KW-1185">Reference proteome</keyword>
<evidence type="ECO:0000313" key="2">
    <source>
        <dbReference type="Proteomes" id="UP000256977"/>
    </source>
</evidence>
<gene>
    <name evidence="1" type="ORF">DFP98_13665</name>
</gene>
<name>A0A3D9I759_9BACL</name>
<dbReference type="EMBL" id="QRDZ01000036">
    <property type="protein sequence ID" value="RED57510.1"/>
    <property type="molecule type" value="Genomic_DNA"/>
</dbReference>
<dbReference type="AlphaFoldDB" id="A0A3D9I759"/>
<reference evidence="1 2" key="1">
    <citation type="submission" date="2018-07" db="EMBL/GenBank/DDBJ databases">
        <title>Genomic Encyclopedia of Type Strains, Phase III (KMG-III): the genomes of soil and plant-associated and newly described type strains.</title>
        <authorList>
            <person name="Whitman W."/>
        </authorList>
    </citation>
    <scope>NUCLEOTIDE SEQUENCE [LARGE SCALE GENOMIC DNA]</scope>
    <source>
        <strain evidence="1 2">CECT 7287</strain>
    </source>
</reference>
<organism evidence="1 2">
    <name type="scientific">Cohnella phaseoli</name>
    <dbReference type="NCBI Taxonomy" id="456490"/>
    <lineage>
        <taxon>Bacteria</taxon>
        <taxon>Bacillati</taxon>
        <taxon>Bacillota</taxon>
        <taxon>Bacilli</taxon>
        <taxon>Bacillales</taxon>
        <taxon>Paenibacillaceae</taxon>
        <taxon>Cohnella</taxon>
    </lineage>
</organism>